<proteinExistence type="inferred from homology"/>
<dbReference type="EMBL" id="CP028901">
    <property type="protein sequence ID" value="AWB33516.1"/>
    <property type="molecule type" value="Genomic_DNA"/>
</dbReference>
<dbReference type="AlphaFoldDB" id="A0A2R4XI79"/>
<dbReference type="GO" id="GO:0005886">
    <property type="term" value="C:plasma membrane"/>
    <property type="evidence" value="ECO:0007669"/>
    <property type="project" value="TreeGrafter"/>
</dbReference>
<evidence type="ECO:0000256" key="1">
    <source>
        <dbReference type="ARBA" id="ARBA00006611"/>
    </source>
</evidence>
<dbReference type="Pfam" id="PF00437">
    <property type="entry name" value="T2SSE"/>
    <property type="match status" value="1"/>
</dbReference>
<reference evidence="5 6" key="1">
    <citation type="submission" date="2018-04" db="EMBL/GenBank/DDBJ databases">
        <title>Bordetella sp. HZ20 isolated from seawater.</title>
        <authorList>
            <person name="Sun C."/>
        </authorList>
    </citation>
    <scope>NUCLEOTIDE SEQUENCE [LARGE SCALE GENOMIC DNA]</scope>
    <source>
        <strain evidence="5 6">HZ20</strain>
    </source>
</reference>
<evidence type="ECO:0000256" key="2">
    <source>
        <dbReference type="ARBA" id="ARBA00022741"/>
    </source>
</evidence>
<dbReference type="SUPFAM" id="SSF52540">
    <property type="entry name" value="P-loop containing nucleoside triphosphate hydrolases"/>
    <property type="match status" value="1"/>
</dbReference>
<accession>A0A2R4XI79</accession>
<evidence type="ECO:0000313" key="5">
    <source>
        <dbReference type="EMBL" id="AWB33516.1"/>
    </source>
</evidence>
<sequence>MRAFSQSRHTALSDVDRTVRWCEYRDLPELQSGQFVSVMHRLDVDSSQLADRMCAVQLPSQECVILVLPEYLHDDGVLALRIAMGQVGLRLAARSVVTVPASVLSAIARKGRIEQRAGVSQSRLKTGSTSGHVLFSLLDDLLGWAVRHDASDVHIGVFRGQAHADVAFSVRGVLVRPVQFAKLSIEIMHEMLSVAWMRVQGGNGAVFEPQYEQQGRLERLVGGSRVSLRWASIVSHKGPSVTLRLLQRERSVATTDLSGLGYSEPQLQCLYRARLSTGGAVLLAGSVGSGKSTTLAALIRSLPPERKVITLEDPVEFDLPNAIQCGITAFGDGESDRARFDIKLQALKRSAANDVLIGEIRDQGSARALADLLLAGTNVYSTVHAGSALQIVPRLCSPTLGVSPDLLAVPGVLKLLVYQTLLNALCVECCLDHSQWLSEGERTCPLGMPITHDHAAAWLEMIEGCLQIDRSQFRFRHPQGCSRCQPLLAVSDSGMSGRHPDGEVRAQVSCASGHHSTGYRGSLMAAEFIEPARIVHFWSWIQSLSRMTDVREQARHQSWIDEQQKASEMAKIYVSQGLLDPREYVLRFGSA</sequence>
<dbReference type="InterPro" id="IPR027417">
    <property type="entry name" value="P-loop_NTPase"/>
</dbReference>
<keyword evidence="2" id="KW-0547">Nucleotide-binding</keyword>
<evidence type="ECO:0000256" key="3">
    <source>
        <dbReference type="ARBA" id="ARBA00022840"/>
    </source>
</evidence>
<evidence type="ECO:0000259" key="4">
    <source>
        <dbReference type="Pfam" id="PF00437"/>
    </source>
</evidence>
<protein>
    <submittedName>
        <fullName evidence="5">General secretion pathway protein</fullName>
    </submittedName>
</protein>
<dbReference type="Gene3D" id="3.40.50.300">
    <property type="entry name" value="P-loop containing nucleotide triphosphate hydrolases"/>
    <property type="match status" value="1"/>
</dbReference>
<dbReference type="PANTHER" id="PTHR30258:SF3">
    <property type="entry name" value="SLL1921 PROTEIN"/>
    <property type="match status" value="1"/>
</dbReference>
<dbReference type="InterPro" id="IPR001482">
    <property type="entry name" value="T2SS/T4SS_dom"/>
</dbReference>
<dbReference type="OrthoDB" id="5790493at2"/>
<keyword evidence="3" id="KW-0067">ATP-binding</keyword>
<dbReference type="KEGG" id="boz:DBV39_07115"/>
<dbReference type="Gene3D" id="3.30.450.90">
    <property type="match status" value="1"/>
</dbReference>
<gene>
    <name evidence="5" type="ORF">DBV39_07115</name>
</gene>
<evidence type="ECO:0000313" key="6">
    <source>
        <dbReference type="Proteomes" id="UP000244571"/>
    </source>
</evidence>
<dbReference type="Proteomes" id="UP000244571">
    <property type="component" value="Chromosome"/>
</dbReference>
<keyword evidence="6" id="KW-1185">Reference proteome</keyword>
<comment type="similarity">
    <text evidence="1">Belongs to the GSP E family.</text>
</comment>
<dbReference type="PANTHER" id="PTHR30258">
    <property type="entry name" value="TYPE II SECRETION SYSTEM PROTEIN GSPE-RELATED"/>
    <property type="match status" value="1"/>
</dbReference>
<name>A0A2R4XI79_9BURK</name>
<dbReference type="GO" id="GO:0005524">
    <property type="term" value="F:ATP binding"/>
    <property type="evidence" value="ECO:0007669"/>
    <property type="project" value="UniProtKB-KW"/>
</dbReference>
<dbReference type="GO" id="GO:0016887">
    <property type="term" value="F:ATP hydrolysis activity"/>
    <property type="evidence" value="ECO:0007669"/>
    <property type="project" value="TreeGrafter"/>
</dbReference>
<dbReference type="RefSeq" id="WP_108620945.1">
    <property type="nucleotide sequence ID" value="NZ_CP028901.1"/>
</dbReference>
<feature type="domain" description="Bacterial type II secretion system protein E" evidence="4">
    <location>
        <begin position="134"/>
        <end position="486"/>
    </location>
</feature>
<organism evidence="5 6">
    <name type="scientific">Orrella marina</name>
    <dbReference type="NCBI Taxonomy" id="2163011"/>
    <lineage>
        <taxon>Bacteria</taxon>
        <taxon>Pseudomonadati</taxon>
        <taxon>Pseudomonadota</taxon>
        <taxon>Betaproteobacteria</taxon>
        <taxon>Burkholderiales</taxon>
        <taxon>Alcaligenaceae</taxon>
        <taxon>Orrella</taxon>
    </lineage>
</organism>